<dbReference type="Proteomes" id="UP001552299">
    <property type="component" value="Unassembled WGS sequence"/>
</dbReference>
<organism evidence="1 2">
    <name type="scientific">Dendrobium thyrsiflorum</name>
    <name type="common">Pinecone-like raceme dendrobium</name>
    <name type="synonym">Orchid</name>
    <dbReference type="NCBI Taxonomy" id="117978"/>
    <lineage>
        <taxon>Eukaryota</taxon>
        <taxon>Viridiplantae</taxon>
        <taxon>Streptophyta</taxon>
        <taxon>Embryophyta</taxon>
        <taxon>Tracheophyta</taxon>
        <taxon>Spermatophyta</taxon>
        <taxon>Magnoliopsida</taxon>
        <taxon>Liliopsida</taxon>
        <taxon>Asparagales</taxon>
        <taxon>Orchidaceae</taxon>
        <taxon>Epidendroideae</taxon>
        <taxon>Malaxideae</taxon>
        <taxon>Dendrobiinae</taxon>
        <taxon>Dendrobium</taxon>
    </lineage>
</organism>
<name>A0ABD0VP07_DENTH</name>
<reference evidence="1 2" key="1">
    <citation type="journal article" date="2024" name="Plant Biotechnol. J.">
        <title>Dendrobium thyrsiflorum genome and its molecular insights into genes involved in important horticultural traits.</title>
        <authorList>
            <person name="Chen B."/>
            <person name="Wang J.Y."/>
            <person name="Zheng P.J."/>
            <person name="Li K.L."/>
            <person name="Liang Y.M."/>
            <person name="Chen X.F."/>
            <person name="Zhang C."/>
            <person name="Zhao X."/>
            <person name="He X."/>
            <person name="Zhang G.Q."/>
            <person name="Liu Z.J."/>
            <person name="Xu Q."/>
        </authorList>
    </citation>
    <scope>NUCLEOTIDE SEQUENCE [LARGE SCALE GENOMIC DNA]</scope>
    <source>
        <strain evidence="1">GZMU011</strain>
    </source>
</reference>
<proteinExistence type="predicted"/>
<comment type="caution">
    <text evidence="1">The sequence shown here is derived from an EMBL/GenBank/DDBJ whole genome shotgun (WGS) entry which is preliminary data.</text>
</comment>
<dbReference type="EMBL" id="JANQDX010000003">
    <property type="protein sequence ID" value="KAL0926744.1"/>
    <property type="molecule type" value="Genomic_DNA"/>
</dbReference>
<evidence type="ECO:0008006" key="3">
    <source>
        <dbReference type="Google" id="ProtNLM"/>
    </source>
</evidence>
<keyword evidence="2" id="KW-1185">Reference proteome</keyword>
<accession>A0ABD0VP07</accession>
<dbReference type="AlphaFoldDB" id="A0ABD0VP07"/>
<gene>
    <name evidence="1" type="ORF">M5K25_002990</name>
</gene>
<evidence type="ECO:0000313" key="2">
    <source>
        <dbReference type="Proteomes" id="UP001552299"/>
    </source>
</evidence>
<evidence type="ECO:0000313" key="1">
    <source>
        <dbReference type="EMBL" id="KAL0926744.1"/>
    </source>
</evidence>
<protein>
    <recommendedName>
        <fullName evidence="3">Secreted protein</fullName>
    </recommendedName>
</protein>
<sequence length="82" mass="9226">MLQFLARLHGGGLGACLQLLNLTNFKTSQQLHAYFMLGASALKGSHVNFFTKKSVNIDEQQAKVSKYYRSFWCQKPCAFPVP</sequence>